<gene>
    <name evidence="3" type="ORF">RD110_15275</name>
</gene>
<evidence type="ECO:0000313" key="3">
    <source>
        <dbReference type="EMBL" id="APW38386.1"/>
    </source>
</evidence>
<keyword evidence="4" id="KW-1185">Reference proteome</keyword>
<dbReference type="Proteomes" id="UP000186609">
    <property type="component" value="Chromosome"/>
</dbReference>
<evidence type="ECO:0000259" key="2">
    <source>
        <dbReference type="Pfam" id="PF16747"/>
    </source>
</evidence>
<feature type="domain" description="Surface-adhesin protein E-like" evidence="2">
    <location>
        <begin position="28"/>
        <end position="139"/>
    </location>
</feature>
<dbReference type="Pfam" id="PF16747">
    <property type="entry name" value="Adhesin_E"/>
    <property type="match status" value="1"/>
</dbReference>
<evidence type="ECO:0000256" key="1">
    <source>
        <dbReference type="SAM" id="SignalP"/>
    </source>
</evidence>
<name>A0A1P8JXB0_9BURK</name>
<protein>
    <recommendedName>
        <fullName evidence="2">Surface-adhesin protein E-like domain-containing protein</fullName>
    </recommendedName>
</protein>
<feature type="signal peptide" evidence="1">
    <location>
        <begin position="1"/>
        <end position="23"/>
    </location>
</feature>
<proteinExistence type="predicted"/>
<dbReference type="InterPro" id="IPR031939">
    <property type="entry name" value="Adhesin_E-like"/>
</dbReference>
<dbReference type="KEGG" id="rhy:RD110_15275"/>
<dbReference type="OrthoDB" id="8856335at2"/>
<accession>A0A1P8JXB0</accession>
<dbReference type="EMBL" id="CP019236">
    <property type="protein sequence ID" value="APW38386.1"/>
    <property type="molecule type" value="Genomic_DNA"/>
</dbReference>
<dbReference type="RefSeq" id="WP_076200265.1">
    <property type="nucleotide sequence ID" value="NZ_CP019236.1"/>
</dbReference>
<sequence>MFNPRHIRFAVGVLLAGQGTAFADSWFSITGDPLDPAVETVQVAPDTVVVFGDMRVMKIRTNRAAVRKGFDGLPFRSYESSVQIDCTTREANFRRLELFDDALWRGAGRVLDFANAAMPRMLFQDMRPNPVERIVQAACDVGKVQNR</sequence>
<evidence type="ECO:0000313" key="4">
    <source>
        <dbReference type="Proteomes" id="UP000186609"/>
    </source>
</evidence>
<keyword evidence="1" id="KW-0732">Signal</keyword>
<organism evidence="3 4">
    <name type="scientific">Rhodoferax koreensis</name>
    <dbReference type="NCBI Taxonomy" id="1842727"/>
    <lineage>
        <taxon>Bacteria</taxon>
        <taxon>Pseudomonadati</taxon>
        <taxon>Pseudomonadota</taxon>
        <taxon>Betaproteobacteria</taxon>
        <taxon>Burkholderiales</taxon>
        <taxon>Comamonadaceae</taxon>
        <taxon>Rhodoferax</taxon>
    </lineage>
</organism>
<dbReference type="AlphaFoldDB" id="A0A1P8JXB0"/>
<reference evidence="3 4" key="1">
    <citation type="submission" date="2017-01" db="EMBL/GenBank/DDBJ databases">
        <authorList>
            <person name="Mah S.A."/>
            <person name="Swanson W.J."/>
            <person name="Moy G.W."/>
            <person name="Vacquier V.D."/>
        </authorList>
    </citation>
    <scope>NUCLEOTIDE SEQUENCE [LARGE SCALE GENOMIC DNA]</scope>
    <source>
        <strain evidence="3 4">DCY110</strain>
    </source>
</reference>
<feature type="chain" id="PRO_5011981002" description="Surface-adhesin protein E-like domain-containing protein" evidence="1">
    <location>
        <begin position="24"/>
        <end position="147"/>
    </location>
</feature>